<name>A0A5C6M511_9PLAN</name>
<comment type="caution">
    <text evidence="1">The sequence shown here is derived from an EMBL/GenBank/DDBJ whole genome shotgun (WGS) entry which is preliminary data.</text>
</comment>
<feature type="non-terminal residue" evidence="1">
    <location>
        <position position="1"/>
    </location>
</feature>
<reference evidence="1 2" key="2">
    <citation type="submission" date="2019-08" db="EMBL/GenBank/DDBJ databases">
        <authorList>
            <person name="Henke P."/>
        </authorList>
    </citation>
    <scope>NUCLEOTIDE SEQUENCE [LARGE SCALE GENOMIC DNA]</scope>
    <source>
        <strain evidence="1">Phe10_nw2017</strain>
    </source>
</reference>
<dbReference type="EMBL" id="SRHE01000847">
    <property type="protein sequence ID" value="TWW08091.1"/>
    <property type="molecule type" value="Genomic_DNA"/>
</dbReference>
<sequence length="139" mass="15956">SYAVVSFNVYVLCFFRRIWCYFGNSLKIVYKFTHIIIIDNINFYITTRTSGTQKKGLELNFLNYIYSLGDFDNINNGTNIIVDDLNQKIKFKNTAGSYNFSNMPAYTDNADAILNGLVVGDLYRHAGVLESQDQLRIVH</sequence>
<gene>
    <name evidence="1" type="ORF">E3A20_27820</name>
</gene>
<dbReference type="AlphaFoldDB" id="A0A5C6M511"/>
<proteinExistence type="predicted"/>
<evidence type="ECO:0000313" key="2">
    <source>
        <dbReference type="Proteomes" id="UP000321083"/>
    </source>
</evidence>
<organism evidence="1 2">
    <name type="scientific">Planctomyces bekefii</name>
    <dbReference type="NCBI Taxonomy" id="1653850"/>
    <lineage>
        <taxon>Bacteria</taxon>
        <taxon>Pseudomonadati</taxon>
        <taxon>Planctomycetota</taxon>
        <taxon>Planctomycetia</taxon>
        <taxon>Planctomycetales</taxon>
        <taxon>Planctomycetaceae</taxon>
        <taxon>Planctomyces</taxon>
    </lineage>
</organism>
<evidence type="ECO:0000313" key="1">
    <source>
        <dbReference type="EMBL" id="TWW08091.1"/>
    </source>
</evidence>
<keyword evidence="2" id="KW-1185">Reference proteome</keyword>
<accession>A0A5C6M511</accession>
<protein>
    <submittedName>
        <fullName evidence="1">Uncharacterized protein</fullName>
    </submittedName>
</protein>
<dbReference type="Proteomes" id="UP000321083">
    <property type="component" value="Unassembled WGS sequence"/>
</dbReference>
<reference evidence="1 2" key="1">
    <citation type="submission" date="2019-08" db="EMBL/GenBank/DDBJ databases">
        <title>100 year-old enigma solved: identification of Planctomyces bekefii, the type genus and species of the phylum Planctomycetes.</title>
        <authorList>
            <person name="Svetlana D.N."/>
            <person name="Overmann J."/>
        </authorList>
    </citation>
    <scope>NUCLEOTIDE SEQUENCE [LARGE SCALE GENOMIC DNA]</scope>
    <source>
        <strain evidence="1">Phe10_nw2017</strain>
    </source>
</reference>